<organism evidence="1 2">
    <name type="scientific">Desulfatitalea alkaliphila</name>
    <dbReference type="NCBI Taxonomy" id="2929485"/>
    <lineage>
        <taxon>Bacteria</taxon>
        <taxon>Pseudomonadati</taxon>
        <taxon>Thermodesulfobacteriota</taxon>
        <taxon>Desulfobacteria</taxon>
        <taxon>Desulfobacterales</taxon>
        <taxon>Desulfosarcinaceae</taxon>
        <taxon>Desulfatitalea</taxon>
    </lineage>
</organism>
<evidence type="ECO:0000313" key="1">
    <source>
        <dbReference type="EMBL" id="MCJ8499434.1"/>
    </source>
</evidence>
<evidence type="ECO:0000313" key="2">
    <source>
        <dbReference type="Proteomes" id="UP001165427"/>
    </source>
</evidence>
<name>A0AA41R056_9BACT</name>
<dbReference type="RefSeq" id="WP_246902749.1">
    <property type="nucleotide sequence ID" value="NZ_JALJRB010000002.1"/>
</dbReference>
<dbReference type="AlphaFoldDB" id="A0AA41R056"/>
<comment type="caution">
    <text evidence="1">The sequence shown here is derived from an EMBL/GenBank/DDBJ whole genome shotgun (WGS) entry which is preliminary data.</text>
</comment>
<protein>
    <submittedName>
        <fullName evidence="1">Uncharacterized protein</fullName>
    </submittedName>
</protein>
<accession>A0AA41R056</accession>
<sequence length="61" mass="7076">MSCCDPNDENETVYECMKHQIKVCAACAKCKDPQLYCKFRPSCMIHFMEKELAREKKQGAL</sequence>
<proteinExistence type="predicted"/>
<dbReference type="EMBL" id="JALJRB010000002">
    <property type="protein sequence ID" value="MCJ8499434.1"/>
    <property type="molecule type" value="Genomic_DNA"/>
</dbReference>
<keyword evidence="2" id="KW-1185">Reference proteome</keyword>
<dbReference type="Proteomes" id="UP001165427">
    <property type="component" value="Unassembled WGS sequence"/>
</dbReference>
<gene>
    <name evidence="1" type="ORF">MRX98_02520</name>
</gene>
<reference evidence="1" key="1">
    <citation type="submission" date="2022-04" db="EMBL/GenBank/DDBJ databases">
        <title>Desulfatitalea alkaliphila sp. nov., a novel anaerobic sulfate-reducing bacterium isolated from terrestrial mud volcano, Taman Peninsula, Russia.</title>
        <authorList>
            <person name="Khomyakova M.A."/>
            <person name="Merkel A.Y."/>
            <person name="Slobodkin A.I."/>
        </authorList>
    </citation>
    <scope>NUCLEOTIDE SEQUENCE</scope>
    <source>
        <strain evidence="1">M08but</strain>
    </source>
</reference>